<protein>
    <recommendedName>
        <fullName evidence="1">DUF4132 domain-containing protein</fullName>
    </recommendedName>
</protein>
<feature type="domain" description="DUF4132" evidence="1">
    <location>
        <begin position="203"/>
        <end position="343"/>
    </location>
</feature>
<evidence type="ECO:0000259" key="1">
    <source>
        <dbReference type="Pfam" id="PF13569"/>
    </source>
</evidence>
<keyword evidence="3" id="KW-1185">Reference proteome</keyword>
<comment type="caution">
    <text evidence="2">The sequence shown here is derived from an EMBL/GenBank/DDBJ whole genome shotgun (WGS) entry which is preliminary data.</text>
</comment>
<dbReference type="InterPro" id="IPR025406">
    <property type="entry name" value="DUF4132"/>
</dbReference>
<evidence type="ECO:0000313" key="3">
    <source>
        <dbReference type="Proteomes" id="UP000070409"/>
    </source>
</evidence>
<accession>A0A137ZKC7</accession>
<proteinExistence type="predicted"/>
<organism evidence="2 3">
    <name type="scientific">Tsukamurella pseudospumae</name>
    <dbReference type="NCBI Taxonomy" id="239498"/>
    <lineage>
        <taxon>Bacteria</taxon>
        <taxon>Bacillati</taxon>
        <taxon>Actinomycetota</taxon>
        <taxon>Actinomycetes</taxon>
        <taxon>Mycobacteriales</taxon>
        <taxon>Tsukamurellaceae</taxon>
        <taxon>Tsukamurella</taxon>
    </lineage>
</organism>
<name>A0A137ZKC7_9ACTN</name>
<dbReference type="Proteomes" id="UP000070409">
    <property type="component" value="Unassembled WGS sequence"/>
</dbReference>
<dbReference type="EMBL" id="LSRE01000012">
    <property type="protein sequence ID" value="KXO98619.1"/>
    <property type="molecule type" value="Genomic_DNA"/>
</dbReference>
<evidence type="ECO:0000313" key="2">
    <source>
        <dbReference type="EMBL" id="KXO98619.1"/>
    </source>
</evidence>
<sequence length="527" mass="56839">MVHVMDGGLYEELEAHTEVRLGLAAANALSTMRSQWTFVGGNDELVGELTAQLAASDPYRSYAAKVLELADDHLTRIHDGSEPFVADKAFTPEDARALERAALVALTLDADWAAPVPRILARASVAPDPAVKAVPSQAAAFAMARAILAAPTPESVSALAEATSNTRHAGIKKKFTRYTRDARRRMATRPEVALRLDTEGPTKAQLTTWLKSLEGSWAVAATWPAQRWTHAAFAAPVVRYSEALIWQVVEGPSLLGRPGEFRDPTGTPVQVPDDARVRLWHPAASTEPERAAWREHVRESRLEQPFPQAFRERYESSDTDRLVAAGSVHDVRQVLGLYRSEGWQHDGDGTISRGNQAAVASLGFDAPMYPGSGVEQCHPLGLTVGAPSFTAQGIRTLDAEPDTAALSELLRSADLILSASTIALDENEDGYEFGHGTRGAQSPAGVLATRRVVLEHILAELPTGAATVTSRHVEVNGHRVSIATGRVTHDGDPVEVTPRRRHGLWQPATDRLLTTIVGTVVALLDDA</sequence>
<gene>
    <name evidence="2" type="ORF">AXK61_03285</name>
</gene>
<reference evidence="2 3" key="1">
    <citation type="submission" date="2016-02" db="EMBL/GenBank/DDBJ databases">
        <authorList>
            <person name="Teng J.L."/>
            <person name="Tang Y."/>
            <person name="Huang Y."/>
            <person name="Guo F."/>
            <person name="Wei W."/>
            <person name="Chen J.H."/>
            <person name="Wong S.Y."/>
            <person name="Lau S.K."/>
            <person name="Woo P.C."/>
        </authorList>
    </citation>
    <scope>NUCLEOTIDE SEQUENCE [LARGE SCALE GENOMIC DNA]</scope>
    <source>
        <strain evidence="2 3">JCM 13375</strain>
    </source>
</reference>
<dbReference type="Pfam" id="PF13569">
    <property type="entry name" value="DUF4132"/>
    <property type="match status" value="1"/>
</dbReference>